<proteinExistence type="predicted"/>
<dbReference type="AlphaFoldDB" id="A0A645GT28"/>
<protein>
    <submittedName>
        <fullName evidence="1">Uncharacterized protein</fullName>
    </submittedName>
</protein>
<comment type="caution">
    <text evidence="1">The sequence shown here is derived from an EMBL/GenBank/DDBJ whole genome shotgun (WGS) entry which is preliminary data.</text>
</comment>
<sequence length="91" mass="10344">MWQMNPVCSHSVGRSHSPQGNCVIIGPFVSHHTHALDRKQNCSRLPDMVVKVMLPQGVYEYMVGLFQNSQLLFAYLSQYSDSKTGTRKRMS</sequence>
<gene>
    <name evidence="1" type="ORF">SDC9_174198</name>
</gene>
<dbReference type="EMBL" id="VSSQ01076419">
    <property type="protein sequence ID" value="MPN26773.1"/>
    <property type="molecule type" value="Genomic_DNA"/>
</dbReference>
<accession>A0A645GT28</accession>
<evidence type="ECO:0000313" key="1">
    <source>
        <dbReference type="EMBL" id="MPN26773.1"/>
    </source>
</evidence>
<organism evidence="1">
    <name type="scientific">bioreactor metagenome</name>
    <dbReference type="NCBI Taxonomy" id="1076179"/>
    <lineage>
        <taxon>unclassified sequences</taxon>
        <taxon>metagenomes</taxon>
        <taxon>ecological metagenomes</taxon>
    </lineage>
</organism>
<name>A0A645GT28_9ZZZZ</name>
<reference evidence="1" key="1">
    <citation type="submission" date="2019-08" db="EMBL/GenBank/DDBJ databases">
        <authorList>
            <person name="Kucharzyk K."/>
            <person name="Murdoch R.W."/>
            <person name="Higgins S."/>
            <person name="Loffler F."/>
        </authorList>
    </citation>
    <scope>NUCLEOTIDE SEQUENCE</scope>
</reference>